<organism evidence="1 2">
    <name type="scientific">Adineta steineri</name>
    <dbReference type="NCBI Taxonomy" id="433720"/>
    <lineage>
        <taxon>Eukaryota</taxon>
        <taxon>Metazoa</taxon>
        <taxon>Spiralia</taxon>
        <taxon>Gnathifera</taxon>
        <taxon>Rotifera</taxon>
        <taxon>Eurotatoria</taxon>
        <taxon>Bdelloidea</taxon>
        <taxon>Adinetida</taxon>
        <taxon>Adinetidae</taxon>
        <taxon>Adineta</taxon>
    </lineage>
</organism>
<evidence type="ECO:0000313" key="1">
    <source>
        <dbReference type="EMBL" id="CAF4407487.1"/>
    </source>
</evidence>
<sequence length="109" mass="12675">VALAQLIGEIDFRILTYLEQQQQVKKTNRSWLDRCMDIIFIFLADEDARVRQVAATTFAKFVDHSSFLPCQWSIHSLLKWINSSCQWIYTTHRSLQPTNPSIIVSNTES</sequence>
<accession>A0A820PS26</accession>
<gene>
    <name evidence="1" type="ORF">KXQ929_LOCUS51383</name>
</gene>
<protein>
    <submittedName>
        <fullName evidence="1">Uncharacterized protein</fullName>
    </submittedName>
</protein>
<feature type="non-terminal residue" evidence="1">
    <location>
        <position position="1"/>
    </location>
</feature>
<dbReference type="SUPFAM" id="SSF48371">
    <property type="entry name" value="ARM repeat"/>
    <property type="match status" value="1"/>
</dbReference>
<dbReference type="EMBL" id="CAJOBB010025308">
    <property type="protein sequence ID" value="CAF4407487.1"/>
    <property type="molecule type" value="Genomic_DNA"/>
</dbReference>
<dbReference type="Proteomes" id="UP000663868">
    <property type="component" value="Unassembled WGS sequence"/>
</dbReference>
<reference evidence="1" key="1">
    <citation type="submission" date="2021-02" db="EMBL/GenBank/DDBJ databases">
        <authorList>
            <person name="Nowell W R."/>
        </authorList>
    </citation>
    <scope>NUCLEOTIDE SEQUENCE</scope>
</reference>
<feature type="non-terminal residue" evidence="1">
    <location>
        <position position="109"/>
    </location>
</feature>
<proteinExistence type="predicted"/>
<dbReference type="InterPro" id="IPR016024">
    <property type="entry name" value="ARM-type_fold"/>
</dbReference>
<dbReference type="AlphaFoldDB" id="A0A820PS26"/>
<name>A0A820PS26_9BILA</name>
<evidence type="ECO:0000313" key="2">
    <source>
        <dbReference type="Proteomes" id="UP000663868"/>
    </source>
</evidence>
<comment type="caution">
    <text evidence="1">The sequence shown here is derived from an EMBL/GenBank/DDBJ whole genome shotgun (WGS) entry which is preliminary data.</text>
</comment>